<evidence type="ECO:0000313" key="2">
    <source>
        <dbReference type="EMBL" id="MFC3962476.1"/>
    </source>
</evidence>
<gene>
    <name evidence="2" type="ORF">ACFO0B_10815</name>
</gene>
<reference evidence="3" key="1">
    <citation type="journal article" date="2019" name="Int. J. Syst. Evol. Microbiol.">
        <title>The Global Catalogue of Microorganisms (GCM) 10K type strain sequencing project: providing services to taxonomists for standard genome sequencing and annotation.</title>
        <authorList>
            <consortium name="The Broad Institute Genomics Platform"/>
            <consortium name="The Broad Institute Genome Sequencing Center for Infectious Disease"/>
            <person name="Wu L."/>
            <person name="Ma J."/>
        </authorList>
    </citation>
    <scope>NUCLEOTIDE SEQUENCE [LARGE SCALE GENOMIC DNA]</scope>
    <source>
        <strain evidence="3">CGMCC 4.7330</strain>
    </source>
</reference>
<name>A0ABV8DQW7_9NOCA</name>
<dbReference type="RefSeq" id="WP_378612249.1">
    <property type="nucleotide sequence ID" value="NZ_JBHSAX010000009.1"/>
</dbReference>
<dbReference type="Proteomes" id="UP001595696">
    <property type="component" value="Unassembled WGS sequence"/>
</dbReference>
<keyword evidence="3" id="KW-1185">Reference proteome</keyword>
<evidence type="ECO:0000313" key="3">
    <source>
        <dbReference type="Proteomes" id="UP001595696"/>
    </source>
</evidence>
<comment type="caution">
    <text evidence="2">The sequence shown here is derived from an EMBL/GenBank/DDBJ whole genome shotgun (WGS) entry which is preliminary data.</text>
</comment>
<feature type="region of interest" description="Disordered" evidence="1">
    <location>
        <begin position="1"/>
        <end position="31"/>
    </location>
</feature>
<accession>A0ABV8DQW7</accession>
<evidence type="ECO:0000256" key="1">
    <source>
        <dbReference type="SAM" id="MobiDB-lite"/>
    </source>
</evidence>
<proteinExistence type="predicted"/>
<dbReference type="EMBL" id="JBHSAX010000009">
    <property type="protein sequence ID" value="MFC3962476.1"/>
    <property type="molecule type" value="Genomic_DNA"/>
</dbReference>
<sequence length="132" mass="13061">MSSAKVSRSGAGGEVARGEVEHGGAVGEQVVGGEVGADLGVQVHARRVALEGGGEHVGDATGFAVVGGDPKALPVTRIGEAVPSTSGAERDSSSRAGLAGLWCAAADITFLPDCSSSRERRTSAPAARVRPG</sequence>
<organism evidence="2 3">
    <name type="scientific">Nocardia jiangsuensis</name>
    <dbReference type="NCBI Taxonomy" id="1691563"/>
    <lineage>
        <taxon>Bacteria</taxon>
        <taxon>Bacillati</taxon>
        <taxon>Actinomycetota</taxon>
        <taxon>Actinomycetes</taxon>
        <taxon>Mycobacteriales</taxon>
        <taxon>Nocardiaceae</taxon>
        <taxon>Nocardia</taxon>
    </lineage>
</organism>
<protein>
    <submittedName>
        <fullName evidence="2">Uncharacterized protein</fullName>
    </submittedName>
</protein>